<feature type="transmembrane region" description="Helical" evidence="8">
    <location>
        <begin position="186"/>
        <end position="205"/>
    </location>
</feature>
<name>A0A7M2YVF4_9ACTN</name>
<evidence type="ECO:0000256" key="8">
    <source>
        <dbReference type="SAM" id="Phobius"/>
    </source>
</evidence>
<evidence type="ECO:0000313" key="11">
    <source>
        <dbReference type="Proteomes" id="UP000254134"/>
    </source>
</evidence>
<feature type="transmembrane region" description="Helical" evidence="8">
    <location>
        <begin position="115"/>
        <end position="135"/>
    </location>
</feature>
<evidence type="ECO:0000256" key="7">
    <source>
        <dbReference type="ARBA" id="ARBA00023136"/>
    </source>
</evidence>
<feature type="transmembrane region" description="Helical" evidence="8">
    <location>
        <begin position="41"/>
        <end position="61"/>
    </location>
</feature>
<dbReference type="InterPro" id="IPR002541">
    <property type="entry name" value="Cyt_c_assembly"/>
</dbReference>
<evidence type="ECO:0000313" key="10">
    <source>
        <dbReference type="EMBL" id="RDI74113.1"/>
    </source>
</evidence>
<dbReference type="GO" id="GO:0005886">
    <property type="term" value="C:plasma membrane"/>
    <property type="evidence" value="ECO:0007669"/>
    <property type="project" value="TreeGrafter"/>
</dbReference>
<feature type="domain" description="Cytochrome c assembly protein" evidence="9">
    <location>
        <begin position="8"/>
        <end position="171"/>
    </location>
</feature>
<proteinExistence type="inferred from homology"/>
<evidence type="ECO:0000256" key="4">
    <source>
        <dbReference type="ARBA" id="ARBA00022692"/>
    </source>
</evidence>
<dbReference type="GO" id="GO:0017004">
    <property type="term" value="P:cytochrome complex assembly"/>
    <property type="evidence" value="ECO:0007669"/>
    <property type="project" value="UniProtKB-KW"/>
</dbReference>
<reference evidence="11" key="2">
    <citation type="journal article" date="2019" name="MicrobiologyOpen">
        <title>High-quality draft genome sequence of Gaiella occulta isolated from a 150 meter deep mineral water borehole and comparison with the genome sequences of other deep-branching lineages of the phylum Actinobacteria.</title>
        <authorList>
            <person name="Severino R."/>
            <person name="Froufe H.J.C."/>
            <person name="Barroso C."/>
            <person name="Albuquerque L."/>
            <person name="Lobo-da-Cunha A."/>
            <person name="da Costa M.S."/>
            <person name="Egas C."/>
        </authorList>
    </citation>
    <scope>NUCLEOTIDE SEQUENCE [LARGE SCALE GENOMIC DNA]</scope>
    <source>
        <strain evidence="11">F2-233</strain>
    </source>
</reference>
<keyword evidence="6 8" id="KW-1133">Transmembrane helix</keyword>
<dbReference type="InterPro" id="IPR003557">
    <property type="entry name" value="Cyt_c_biogenesis_CcmC"/>
</dbReference>
<dbReference type="OrthoDB" id="9778550at2"/>
<feature type="transmembrane region" description="Helical" evidence="8">
    <location>
        <begin position="147"/>
        <end position="166"/>
    </location>
</feature>
<dbReference type="Proteomes" id="UP000254134">
    <property type="component" value="Unassembled WGS sequence"/>
</dbReference>
<feature type="transmembrane region" description="Helical" evidence="8">
    <location>
        <begin position="7"/>
        <end position="29"/>
    </location>
</feature>
<protein>
    <recommendedName>
        <fullName evidence="3">Heme exporter protein C</fullName>
    </recommendedName>
</protein>
<dbReference type="PANTHER" id="PTHR30071:SF1">
    <property type="entry name" value="CYTOCHROME B_B6 PROTEIN-RELATED"/>
    <property type="match status" value="1"/>
</dbReference>
<evidence type="ECO:0000256" key="2">
    <source>
        <dbReference type="ARBA" id="ARBA00005840"/>
    </source>
</evidence>
<reference evidence="10 11" key="1">
    <citation type="submission" date="2018-07" db="EMBL/GenBank/DDBJ databases">
        <title>High-quality-draft genome sequence of Gaiella occulta.</title>
        <authorList>
            <person name="Severino R."/>
            <person name="Froufe H.J.C."/>
            <person name="Rainey F.A."/>
            <person name="Barroso C."/>
            <person name="Albuquerque L."/>
            <person name="Lobo-Da-Cunha A."/>
            <person name="Da Costa M.S."/>
            <person name="Egas C."/>
        </authorList>
    </citation>
    <scope>NUCLEOTIDE SEQUENCE [LARGE SCALE GENOMIC DNA]</scope>
    <source>
        <strain evidence="10 11">F2-233</strain>
    </source>
</reference>
<dbReference type="GO" id="GO:0020037">
    <property type="term" value="F:heme binding"/>
    <property type="evidence" value="ECO:0007669"/>
    <property type="project" value="InterPro"/>
</dbReference>
<organism evidence="10 11">
    <name type="scientific">Gaiella occulta</name>
    <dbReference type="NCBI Taxonomy" id="1002870"/>
    <lineage>
        <taxon>Bacteria</taxon>
        <taxon>Bacillati</taxon>
        <taxon>Actinomycetota</taxon>
        <taxon>Thermoleophilia</taxon>
        <taxon>Gaiellales</taxon>
        <taxon>Gaiellaceae</taxon>
        <taxon>Gaiella</taxon>
    </lineage>
</organism>
<keyword evidence="4 8" id="KW-0812">Transmembrane</keyword>
<dbReference type="Pfam" id="PF01578">
    <property type="entry name" value="Cytochrom_C_asm"/>
    <property type="match status" value="1"/>
</dbReference>
<gene>
    <name evidence="10" type="ORF">Gocc_2210</name>
</gene>
<evidence type="ECO:0000256" key="3">
    <source>
        <dbReference type="ARBA" id="ARBA00016463"/>
    </source>
</evidence>
<dbReference type="RefSeq" id="WP_114796627.1">
    <property type="nucleotide sequence ID" value="NZ_QQZY01000005.1"/>
</dbReference>
<keyword evidence="11" id="KW-1185">Reference proteome</keyword>
<dbReference type="EMBL" id="QQZY01000005">
    <property type="protein sequence ID" value="RDI74113.1"/>
    <property type="molecule type" value="Genomic_DNA"/>
</dbReference>
<keyword evidence="5" id="KW-0201">Cytochrome c-type biogenesis</keyword>
<accession>A0A7M2YVF4</accession>
<evidence type="ECO:0000256" key="1">
    <source>
        <dbReference type="ARBA" id="ARBA00004141"/>
    </source>
</evidence>
<keyword evidence="7 8" id="KW-0472">Membrane</keyword>
<evidence type="ECO:0000256" key="5">
    <source>
        <dbReference type="ARBA" id="ARBA00022748"/>
    </source>
</evidence>
<comment type="subcellular location">
    <subcellularLocation>
        <location evidence="1">Membrane</location>
        <topology evidence="1">Multi-pass membrane protein</topology>
    </subcellularLocation>
</comment>
<feature type="transmembrane region" description="Helical" evidence="8">
    <location>
        <begin position="81"/>
        <end position="100"/>
    </location>
</feature>
<dbReference type="AlphaFoldDB" id="A0A7M2YVF4"/>
<dbReference type="InterPro" id="IPR045062">
    <property type="entry name" value="Cyt_c_biogenesis_CcsA/CcmC"/>
</dbReference>
<dbReference type="GO" id="GO:0015232">
    <property type="term" value="F:heme transmembrane transporter activity"/>
    <property type="evidence" value="ECO:0007669"/>
    <property type="project" value="InterPro"/>
</dbReference>
<dbReference type="PANTHER" id="PTHR30071">
    <property type="entry name" value="HEME EXPORTER PROTEIN C"/>
    <property type="match status" value="1"/>
</dbReference>
<comment type="caution">
    <text evidence="10">The sequence shown here is derived from an EMBL/GenBank/DDBJ whole genome shotgun (WGS) entry which is preliminary data.</text>
</comment>
<evidence type="ECO:0000256" key="6">
    <source>
        <dbReference type="ARBA" id="ARBA00022989"/>
    </source>
</evidence>
<dbReference type="PRINTS" id="PR01386">
    <property type="entry name" value="CCMCBIOGNSIS"/>
</dbReference>
<sequence length="226" mass="25229">MSSRNNLPFFAFTAAALVGLAVVMAFLVAPEDADQGISQKIFYFHVPIALTAYGCFGLGAWKALRLLWVGGERRDLESYTAVHQGTIFGALTLITGSIWAKASWGVWWSWGSNQLVLFLVLFLFYCAYFMLRFSVEEGARRERISAVYALFGVALIPVSFLAIRLASDFIHPTVFTRAGPQMTGTMFAAFLVSWLAISWLAYAMYRVELAGKRTDAHLRELREALT</sequence>
<comment type="similarity">
    <text evidence="2">Belongs to the CcmC/CycZ/HelC family.</text>
</comment>
<evidence type="ECO:0000259" key="9">
    <source>
        <dbReference type="Pfam" id="PF01578"/>
    </source>
</evidence>